<name>A0A9D2ILI4_9BACT</name>
<dbReference type="EMBL" id="DXCC01000004">
    <property type="protein sequence ID" value="HIZ14597.1"/>
    <property type="molecule type" value="Genomic_DNA"/>
</dbReference>
<dbReference type="AlphaFoldDB" id="A0A9D2ILI4"/>
<gene>
    <name evidence="2" type="ORF">H9816_01595</name>
</gene>
<evidence type="ECO:0000313" key="2">
    <source>
        <dbReference type="EMBL" id="HIZ14597.1"/>
    </source>
</evidence>
<dbReference type="Proteomes" id="UP000824014">
    <property type="component" value="Unassembled WGS sequence"/>
</dbReference>
<feature type="domain" description="BACON" evidence="1">
    <location>
        <begin position="10"/>
        <end position="62"/>
    </location>
</feature>
<evidence type="ECO:0000259" key="1">
    <source>
        <dbReference type="Pfam" id="PF13004"/>
    </source>
</evidence>
<reference evidence="2" key="2">
    <citation type="submission" date="2021-04" db="EMBL/GenBank/DDBJ databases">
        <authorList>
            <person name="Gilroy R."/>
        </authorList>
    </citation>
    <scope>NUCLEOTIDE SEQUENCE</scope>
    <source>
        <strain evidence="2">ChiHjej11B10-19426</strain>
    </source>
</reference>
<proteinExistence type="predicted"/>
<dbReference type="CDD" id="cd14948">
    <property type="entry name" value="BACON"/>
    <property type="match status" value="1"/>
</dbReference>
<organism evidence="2 3">
    <name type="scientific">Candidatus Tidjanibacter faecipullorum</name>
    <dbReference type="NCBI Taxonomy" id="2838766"/>
    <lineage>
        <taxon>Bacteria</taxon>
        <taxon>Pseudomonadati</taxon>
        <taxon>Bacteroidota</taxon>
        <taxon>Bacteroidia</taxon>
        <taxon>Bacteroidales</taxon>
        <taxon>Rikenellaceae</taxon>
        <taxon>Tidjanibacter</taxon>
    </lineage>
</organism>
<sequence>MTVQIEASQSWSAQPDASWLTADKTDETTLTISAADNTEPNEREAIVTVTVGNAIAYITINQLGYEANIHYRELTRFQYDAAISPSGTYAGGFIYSVDEMSNGFFQPVIIETATDNWHYLDTYSQSLYDLTTTSAITDDGKLFINNNNGGGNVIFSVSEEPIVPDASAAGFTALPAITATAADCTTWVGYAQGNDGMYYPLVWRNGVAEKLPWPEKNFRDEAFLNGIIARGISADGSVIYGSTWDNYDFGMVYWKDGVVKYVGEDVHEVTPITVETIVGPVETHMANGMTATAELYKVSPNGEWIAGTYRTEAATGDGGAPVTSGYTAAFYNTVEEKTYLIEGFATAIGVTNDGIGFVSTTNMALTTCNVYDIKNGIDLGNINDWVLQNYGYVLPQLTYAQFASADGHVLFGRINFGGDQWRSWFLYSNEE</sequence>
<comment type="caution">
    <text evidence="2">The sequence shown here is derived from an EMBL/GenBank/DDBJ whole genome shotgun (WGS) entry which is preliminary data.</text>
</comment>
<dbReference type="Pfam" id="PF13004">
    <property type="entry name" value="BACON"/>
    <property type="match status" value="1"/>
</dbReference>
<dbReference type="InterPro" id="IPR024361">
    <property type="entry name" value="BACON"/>
</dbReference>
<reference evidence="2" key="1">
    <citation type="journal article" date="2021" name="PeerJ">
        <title>Extensive microbial diversity within the chicken gut microbiome revealed by metagenomics and culture.</title>
        <authorList>
            <person name="Gilroy R."/>
            <person name="Ravi A."/>
            <person name="Getino M."/>
            <person name="Pursley I."/>
            <person name="Horton D.L."/>
            <person name="Alikhan N.F."/>
            <person name="Baker D."/>
            <person name="Gharbi K."/>
            <person name="Hall N."/>
            <person name="Watson M."/>
            <person name="Adriaenssens E.M."/>
            <person name="Foster-Nyarko E."/>
            <person name="Jarju S."/>
            <person name="Secka A."/>
            <person name="Antonio M."/>
            <person name="Oren A."/>
            <person name="Chaudhuri R.R."/>
            <person name="La Ragione R."/>
            <person name="Hildebrand F."/>
            <person name="Pallen M.J."/>
        </authorList>
    </citation>
    <scope>NUCLEOTIDE SEQUENCE</scope>
    <source>
        <strain evidence="2">ChiHjej11B10-19426</strain>
    </source>
</reference>
<accession>A0A9D2ILI4</accession>
<dbReference type="Gene3D" id="2.60.40.10">
    <property type="entry name" value="Immunoglobulins"/>
    <property type="match status" value="1"/>
</dbReference>
<protein>
    <submittedName>
        <fullName evidence="2">BACON domain-containing protein</fullName>
    </submittedName>
</protein>
<dbReference type="InterPro" id="IPR013783">
    <property type="entry name" value="Ig-like_fold"/>
</dbReference>
<evidence type="ECO:0000313" key="3">
    <source>
        <dbReference type="Proteomes" id="UP000824014"/>
    </source>
</evidence>